<evidence type="ECO:0008006" key="4">
    <source>
        <dbReference type="Google" id="ProtNLM"/>
    </source>
</evidence>
<dbReference type="InterPro" id="IPR013762">
    <property type="entry name" value="Integrase-like_cat_sf"/>
</dbReference>
<organism evidence="2 3">
    <name type="scientific">Mycolicibacterium moriokaense</name>
    <dbReference type="NCBI Taxonomy" id="39691"/>
    <lineage>
        <taxon>Bacteria</taxon>
        <taxon>Bacillati</taxon>
        <taxon>Actinomycetota</taxon>
        <taxon>Actinomycetes</taxon>
        <taxon>Mycobacteriales</taxon>
        <taxon>Mycobacteriaceae</taxon>
        <taxon>Mycolicibacterium</taxon>
    </lineage>
</organism>
<dbReference type="GO" id="GO:0015074">
    <property type="term" value="P:DNA integration"/>
    <property type="evidence" value="ECO:0007669"/>
    <property type="project" value="InterPro"/>
</dbReference>
<evidence type="ECO:0000313" key="2">
    <source>
        <dbReference type="EMBL" id="BBX00926.1"/>
    </source>
</evidence>
<dbReference type="Gene3D" id="1.10.443.10">
    <property type="entry name" value="Intergrase catalytic core"/>
    <property type="match status" value="1"/>
</dbReference>
<dbReference type="KEGG" id="mmor:MMOR_18620"/>
<protein>
    <recommendedName>
        <fullName evidence="4">Tyr recombinase domain-containing protein</fullName>
    </recommendedName>
</protein>
<keyword evidence="3" id="KW-1185">Reference proteome</keyword>
<gene>
    <name evidence="2" type="ORF">MMOR_18620</name>
</gene>
<evidence type="ECO:0000256" key="1">
    <source>
        <dbReference type="ARBA" id="ARBA00023172"/>
    </source>
</evidence>
<dbReference type="SUPFAM" id="SSF56349">
    <property type="entry name" value="DNA breaking-rejoining enzymes"/>
    <property type="match status" value="1"/>
</dbReference>
<name>A0AAD1H9X7_9MYCO</name>
<keyword evidence="1" id="KW-0233">DNA recombination</keyword>
<evidence type="ECO:0000313" key="3">
    <source>
        <dbReference type="Proteomes" id="UP000466681"/>
    </source>
</evidence>
<dbReference type="AlphaFoldDB" id="A0AAD1H9X7"/>
<dbReference type="InterPro" id="IPR011010">
    <property type="entry name" value="DNA_brk_join_enz"/>
</dbReference>
<dbReference type="EMBL" id="AP022560">
    <property type="protein sequence ID" value="BBX00926.1"/>
    <property type="molecule type" value="Genomic_DNA"/>
</dbReference>
<sequence length="55" mass="6017">MVTVQRALGHKSPTVTLNTYAHLWPNANERTRKAAANLFKAAVNPAADGLRTESR</sequence>
<reference evidence="2 3" key="1">
    <citation type="journal article" date="2019" name="Emerg. Microbes Infect.">
        <title>Comprehensive subspecies identification of 175 nontuberculous mycobacteria species based on 7547 genomic profiles.</title>
        <authorList>
            <person name="Matsumoto Y."/>
            <person name="Kinjo T."/>
            <person name="Motooka D."/>
            <person name="Nabeya D."/>
            <person name="Jung N."/>
            <person name="Uechi K."/>
            <person name="Horii T."/>
            <person name="Iida T."/>
            <person name="Fujita J."/>
            <person name="Nakamura S."/>
        </authorList>
    </citation>
    <scope>NUCLEOTIDE SEQUENCE [LARGE SCALE GENOMIC DNA]</scope>
    <source>
        <strain evidence="2 3">JCM 6375</strain>
    </source>
</reference>
<dbReference type="Proteomes" id="UP000466681">
    <property type="component" value="Chromosome"/>
</dbReference>
<dbReference type="GO" id="GO:0006310">
    <property type="term" value="P:DNA recombination"/>
    <property type="evidence" value="ECO:0007669"/>
    <property type="project" value="UniProtKB-KW"/>
</dbReference>
<dbReference type="GO" id="GO:0003677">
    <property type="term" value="F:DNA binding"/>
    <property type="evidence" value="ECO:0007669"/>
    <property type="project" value="InterPro"/>
</dbReference>
<accession>A0AAD1H9X7</accession>
<proteinExistence type="predicted"/>